<dbReference type="AlphaFoldDB" id="A0AAD4IWU1"/>
<dbReference type="PROSITE" id="PS50076">
    <property type="entry name" value="DNAJ_2"/>
    <property type="match status" value="1"/>
</dbReference>
<evidence type="ECO:0000259" key="2">
    <source>
        <dbReference type="PROSITE" id="PS50076"/>
    </source>
</evidence>
<dbReference type="EMBL" id="SDAM02001264">
    <property type="protein sequence ID" value="KAH6822606.1"/>
    <property type="molecule type" value="Genomic_DNA"/>
</dbReference>
<feature type="domain" description="J" evidence="2">
    <location>
        <begin position="101"/>
        <end position="162"/>
    </location>
</feature>
<dbReference type="PANTHER" id="PTHR45376">
    <property type="entry name" value="CHAPERONE DNAJ-DOMAIN SUPERFAMILY PROTEIN-RELATED"/>
    <property type="match status" value="1"/>
</dbReference>
<evidence type="ECO:0000313" key="4">
    <source>
        <dbReference type="Proteomes" id="UP001190926"/>
    </source>
</evidence>
<comment type="caution">
    <text evidence="3">The sequence shown here is derived from an EMBL/GenBank/DDBJ whole genome shotgun (WGS) entry which is preliminary data.</text>
</comment>
<feature type="region of interest" description="Disordered" evidence="1">
    <location>
        <begin position="42"/>
        <end position="95"/>
    </location>
</feature>
<evidence type="ECO:0000313" key="3">
    <source>
        <dbReference type="EMBL" id="KAH6822606.1"/>
    </source>
</evidence>
<dbReference type="InterPro" id="IPR001623">
    <property type="entry name" value="DnaJ_domain"/>
</dbReference>
<dbReference type="Proteomes" id="UP001190926">
    <property type="component" value="Unassembled WGS sequence"/>
</dbReference>
<reference evidence="3 4" key="1">
    <citation type="journal article" date="2021" name="Nat. Commun.">
        <title>Incipient diploidization of the medicinal plant Perilla within 10,000 years.</title>
        <authorList>
            <person name="Zhang Y."/>
            <person name="Shen Q."/>
            <person name="Leng L."/>
            <person name="Zhang D."/>
            <person name="Chen S."/>
            <person name="Shi Y."/>
            <person name="Ning Z."/>
            <person name="Chen S."/>
        </authorList>
    </citation>
    <scope>NUCLEOTIDE SEQUENCE [LARGE SCALE GENOMIC DNA]</scope>
    <source>
        <strain evidence="4">cv. PC099</strain>
    </source>
</reference>
<dbReference type="Gene3D" id="1.10.287.110">
    <property type="entry name" value="DnaJ domain"/>
    <property type="match status" value="1"/>
</dbReference>
<feature type="compositionally biased region" description="Basic residues" evidence="1">
    <location>
        <begin position="44"/>
        <end position="64"/>
    </location>
</feature>
<dbReference type="PANTHER" id="PTHR45376:SF5">
    <property type="entry name" value="CHAPERONE DNAJ-DOMAIN SUPERFAMILY PROTEIN"/>
    <property type="match status" value="1"/>
</dbReference>
<dbReference type="SMART" id="SM00271">
    <property type="entry name" value="DnaJ"/>
    <property type="match status" value="1"/>
</dbReference>
<dbReference type="CDD" id="cd06257">
    <property type="entry name" value="DnaJ"/>
    <property type="match status" value="1"/>
</dbReference>
<gene>
    <name evidence="3" type="ORF">C2S53_019587</name>
</gene>
<name>A0AAD4IWU1_PERFH</name>
<dbReference type="SUPFAM" id="SSF46565">
    <property type="entry name" value="Chaperone J-domain"/>
    <property type="match status" value="1"/>
</dbReference>
<sequence>MKIRFTVREKRAEAKNDLKSILYSGGCLTSRHEIAGGYADQLNKKSRMRPAHHSKRAANKKSKRSNWTFRRWEERSEWTGNSEKNSRTESQDKSFSLETFGDRKILGLPTSGHLKIEDVKAAFRSSALKWHPDRHQGSARAAAEQKFKHCVDAYKSLCKGHSSW</sequence>
<organism evidence="3 4">
    <name type="scientific">Perilla frutescens var. hirtella</name>
    <name type="common">Perilla citriodora</name>
    <name type="synonym">Perilla setoyensis</name>
    <dbReference type="NCBI Taxonomy" id="608512"/>
    <lineage>
        <taxon>Eukaryota</taxon>
        <taxon>Viridiplantae</taxon>
        <taxon>Streptophyta</taxon>
        <taxon>Embryophyta</taxon>
        <taxon>Tracheophyta</taxon>
        <taxon>Spermatophyta</taxon>
        <taxon>Magnoliopsida</taxon>
        <taxon>eudicotyledons</taxon>
        <taxon>Gunneridae</taxon>
        <taxon>Pentapetalae</taxon>
        <taxon>asterids</taxon>
        <taxon>lamiids</taxon>
        <taxon>Lamiales</taxon>
        <taxon>Lamiaceae</taxon>
        <taxon>Nepetoideae</taxon>
        <taxon>Elsholtzieae</taxon>
        <taxon>Perilla</taxon>
    </lineage>
</organism>
<dbReference type="InterPro" id="IPR036869">
    <property type="entry name" value="J_dom_sf"/>
</dbReference>
<dbReference type="Pfam" id="PF00226">
    <property type="entry name" value="DnaJ"/>
    <property type="match status" value="1"/>
</dbReference>
<protein>
    <submittedName>
        <fullName evidence="3">Chaperone DnaJ-domain superfamily protein</fullName>
    </submittedName>
</protein>
<accession>A0AAD4IWU1</accession>
<proteinExistence type="predicted"/>
<evidence type="ECO:0000256" key="1">
    <source>
        <dbReference type="SAM" id="MobiDB-lite"/>
    </source>
</evidence>
<keyword evidence="4" id="KW-1185">Reference proteome</keyword>